<organism evidence="12 13">
    <name type="scientific">Roseomonas nitratireducens</name>
    <dbReference type="NCBI Taxonomy" id="2820810"/>
    <lineage>
        <taxon>Bacteria</taxon>
        <taxon>Pseudomonadati</taxon>
        <taxon>Pseudomonadota</taxon>
        <taxon>Alphaproteobacteria</taxon>
        <taxon>Acetobacterales</taxon>
        <taxon>Roseomonadaceae</taxon>
        <taxon>Roseomonas</taxon>
    </lineage>
</organism>
<reference evidence="12 13" key="1">
    <citation type="submission" date="2021-03" db="EMBL/GenBank/DDBJ databases">
        <authorList>
            <person name="So Y."/>
        </authorList>
    </citation>
    <scope>NUCLEOTIDE SEQUENCE [LARGE SCALE GENOMIC DNA]</scope>
    <source>
        <strain evidence="12 13">PWR1</strain>
    </source>
</reference>
<evidence type="ECO:0000256" key="5">
    <source>
        <dbReference type="ARBA" id="ARBA00022801"/>
    </source>
</evidence>
<dbReference type="SUPFAM" id="SSF56235">
    <property type="entry name" value="N-terminal nucleophile aminohydrolases (Ntn hydrolases)"/>
    <property type="match status" value="1"/>
</dbReference>
<keyword evidence="6 9" id="KW-0865">Zymogen</keyword>
<dbReference type="EMBL" id="JAGIYZ010000021">
    <property type="protein sequence ID" value="MBP0466030.1"/>
    <property type="molecule type" value="Genomic_DNA"/>
</dbReference>
<evidence type="ECO:0000256" key="4">
    <source>
        <dbReference type="ARBA" id="ARBA00022679"/>
    </source>
</evidence>
<comment type="catalytic activity">
    <reaction evidence="2 9">
        <text>glutathione + H2O = L-cysteinylglycine + L-glutamate</text>
        <dbReference type="Rhea" id="RHEA:28807"/>
        <dbReference type="ChEBI" id="CHEBI:15377"/>
        <dbReference type="ChEBI" id="CHEBI:29985"/>
        <dbReference type="ChEBI" id="CHEBI:57925"/>
        <dbReference type="ChEBI" id="CHEBI:61694"/>
        <dbReference type="EC" id="3.4.19.13"/>
    </reaction>
</comment>
<comment type="pathway">
    <text evidence="9">Sulfur metabolism; glutathione metabolism.</text>
</comment>
<evidence type="ECO:0000313" key="13">
    <source>
        <dbReference type="Proteomes" id="UP000680815"/>
    </source>
</evidence>
<evidence type="ECO:0000256" key="3">
    <source>
        <dbReference type="ARBA" id="ARBA00009381"/>
    </source>
</evidence>
<dbReference type="InterPro" id="IPR055262">
    <property type="entry name" value="GGT_CS"/>
</dbReference>
<dbReference type="InterPro" id="IPR029055">
    <property type="entry name" value="Ntn_hydrolases_N"/>
</dbReference>
<keyword evidence="13" id="KW-1185">Reference proteome</keyword>
<comment type="PTM">
    <text evidence="9">Cleaved by autocatalysis into a large and a small subunit.</text>
</comment>
<gene>
    <name evidence="12" type="primary">ggt</name>
    <name evidence="12" type="ORF">J5Y09_19040</name>
</gene>
<keyword evidence="11" id="KW-0732">Signal</keyword>
<dbReference type="PANTHER" id="PTHR43199">
    <property type="entry name" value="GLUTATHIONE HYDROLASE"/>
    <property type="match status" value="1"/>
</dbReference>
<keyword evidence="5 9" id="KW-0378">Hydrolase</keyword>
<evidence type="ECO:0000313" key="12">
    <source>
        <dbReference type="EMBL" id="MBP0466030.1"/>
    </source>
</evidence>
<dbReference type="Gene3D" id="1.10.246.130">
    <property type="match status" value="1"/>
</dbReference>
<name>A0ABS4AXB2_9PROT</name>
<evidence type="ECO:0000256" key="1">
    <source>
        <dbReference type="ARBA" id="ARBA00001049"/>
    </source>
</evidence>
<keyword evidence="4 9" id="KW-0808">Transferase</keyword>
<evidence type="ECO:0000256" key="11">
    <source>
        <dbReference type="SAM" id="SignalP"/>
    </source>
</evidence>
<proteinExistence type="inferred from homology"/>
<dbReference type="PROSITE" id="PS00462">
    <property type="entry name" value="G_GLU_TRANSPEPTIDASE"/>
    <property type="match status" value="1"/>
</dbReference>
<evidence type="ECO:0000256" key="9">
    <source>
        <dbReference type="RuleBase" id="RU368036"/>
    </source>
</evidence>
<dbReference type="GO" id="GO:0103068">
    <property type="term" value="F:leukotriene C4 gamma-glutamyl transferase activity"/>
    <property type="evidence" value="ECO:0007669"/>
    <property type="project" value="UniProtKB-EC"/>
</dbReference>
<comment type="caution">
    <text evidence="12">The sequence shown here is derived from an EMBL/GenBank/DDBJ whole genome shotgun (WGS) entry which is preliminary data.</text>
</comment>
<evidence type="ECO:0000256" key="6">
    <source>
        <dbReference type="ARBA" id="ARBA00023145"/>
    </source>
</evidence>
<feature type="region of interest" description="Disordered" evidence="10">
    <location>
        <begin position="430"/>
        <end position="449"/>
    </location>
</feature>
<protein>
    <recommendedName>
        <fullName evidence="9">Glutathione hydrolase proenzyme</fullName>
        <ecNumber evidence="9">2.3.2.2</ecNumber>
        <ecNumber evidence="9">3.4.19.13</ecNumber>
    </recommendedName>
    <component>
        <recommendedName>
            <fullName evidence="9">Glutathione hydrolase large chain</fullName>
        </recommendedName>
    </component>
    <component>
        <recommendedName>
            <fullName evidence="9">Glutathione hydrolase small chain</fullName>
        </recommendedName>
    </component>
</protein>
<dbReference type="Gene3D" id="3.60.20.40">
    <property type="match status" value="1"/>
</dbReference>
<feature type="chain" id="PRO_5047487205" description="Glutathione hydrolase proenzyme" evidence="11">
    <location>
        <begin position="21"/>
        <end position="561"/>
    </location>
</feature>
<feature type="signal peptide" evidence="11">
    <location>
        <begin position="1"/>
        <end position="20"/>
    </location>
</feature>
<keyword evidence="7 9" id="KW-0012">Acyltransferase</keyword>
<dbReference type="EC" id="2.3.2.2" evidence="9"/>
<evidence type="ECO:0000256" key="2">
    <source>
        <dbReference type="ARBA" id="ARBA00001089"/>
    </source>
</evidence>
<dbReference type="Proteomes" id="UP000680815">
    <property type="component" value="Unassembled WGS sequence"/>
</dbReference>
<dbReference type="PRINTS" id="PR01210">
    <property type="entry name" value="GGTRANSPTASE"/>
</dbReference>
<keyword evidence="9" id="KW-0317">Glutathione biosynthesis</keyword>
<comment type="catalytic activity">
    <reaction evidence="1 9">
        <text>an S-substituted glutathione + H2O = an S-substituted L-cysteinylglycine + L-glutamate</text>
        <dbReference type="Rhea" id="RHEA:59468"/>
        <dbReference type="ChEBI" id="CHEBI:15377"/>
        <dbReference type="ChEBI" id="CHEBI:29985"/>
        <dbReference type="ChEBI" id="CHEBI:90779"/>
        <dbReference type="ChEBI" id="CHEBI:143103"/>
        <dbReference type="EC" id="3.4.19.13"/>
    </reaction>
</comment>
<dbReference type="PANTHER" id="PTHR43199:SF1">
    <property type="entry name" value="GLUTATHIONE HYDROLASE PROENZYME"/>
    <property type="match status" value="1"/>
</dbReference>
<comment type="subunit">
    <text evidence="9">This enzyme consists of two polypeptide chains, which are synthesized in precursor form from a single polypeptide.</text>
</comment>
<accession>A0ABS4AXB2</accession>
<dbReference type="Pfam" id="PF01019">
    <property type="entry name" value="G_glu_transpept"/>
    <property type="match status" value="1"/>
</dbReference>
<comment type="catalytic activity">
    <reaction evidence="8 9">
        <text>an N-terminal (5-L-glutamyl)-[peptide] + an alpha-amino acid = 5-L-glutamyl amino acid + an N-terminal L-alpha-aminoacyl-[peptide]</text>
        <dbReference type="Rhea" id="RHEA:23904"/>
        <dbReference type="Rhea" id="RHEA-COMP:9780"/>
        <dbReference type="Rhea" id="RHEA-COMP:9795"/>
        <dbReference type="ChEBI" id="CHEBI:77644"/>
        <dbReference type="ChEBI" id="CHEBI:78597"/>
        <dbReference type="ChEBI" id="CHEBI:78599"/>
        <dbReference type="ChEBI" id="CHEBI:78608"/>
        <dbReference type="EC" id="2.3.2.2"/>
    </reaction>
</comment>
<dbReference type="NCBIfam" id="TIGR00066">
    <property type="entry name" value="g_glut_trans"/>
    <property type="match status" value="1"/>
</dbReference>
<dbReference type="RefSeq" id="WP_209353407.1">
    <property type="nucleotide sequence ID" value="NZ_JAGIYZ010000021.1"/>
</dbReference>
<comment type="similarity">
    <text evidence="3 9">Belongs to the gamma-glutamyltransferase family.</text>
</comment>
<evidence type="ECO:0000256" key="8">
    <source>
        <dbReference type="ARBA" id="ARBA00047417"/>
    </source>
</evidence>
<dbReference type="InterPro" id="IPR051792">
    <property type="entry name" value="GGT_bact"/>
</dbReference>
<dbReference type="InterPro" id="IPR000101">
    <property type="entry name" value="GGT_peptidase"/>
</dbReference>
<sequence>MIHRAASLLLLLLASVTAAAAEPARRHMVAAGHPLAAEAGLAVLREGGSAVDAAVAVQMVLTLVEPQSSGIGGGAFLLHFHAGTGRIAAWDGRETAPAAAGPDLFLRGGRPMPFLQAVVGGRAVGVPGTVAMLEAAHREHGRLPWARLIEPAIRLAEQGFPISARLARDIAGDMLLLRRDPGAAAYFFDAQGLPLPAGHMLRNPALAATLRAIAEQGPQAMARGPIAEDIVAAITRHPSNPGVMAATDLATYAPRRRDAVCTTYRRYRVCGFPPPSSGGVAVAQILGLLGHFDLPRLDPRGAEAAHLIAEAGRLAFADRNAYLADPDFVSVPVRGLTDTGYVTARAQFIDRDRAIVAPRPGNPPWRETRYAPQAQDFEAGTSHLSIVDAEGNAVAMTTTIEALFGARVMVRGFLLNNELTDFSFAPEQDGRPVANRVEGGKRPRSSMSPSIVLDDEGRLHAVAGSPGGARIIGYVAQALVALLDWGMTPQEAAALPHVGTIGGAVELEAETPAAALAPALRARGHDVQIRDMPSGLQVIRVTRDGLLGGADPRREGVAIGD</sequence>
<evidence type="ECO:0000256" key="7">
    <source>
        <dbReference type="ARBA" id="ARBA00023315"/>
    </source>
</evidence>
<dbReference type="EC" id="3.4.19.13" evidence="9"/>
<dbReference type="InterPro" id="IPR043138">
    <property type="entry name" value="GGT_lsub"/>
</dbReference>
<evidence type="ECO:0000256" key="10">
    <source>
        <dbReference type="SAM" id="MobiDB-lite"/>
    </source>
</evidence>
<dbReference type="InterPro" id="IPR043137">
    <property type="entry name" value="GGT_ssub_C"/>
</dbReference>